<evidence type="ECO:0000256" key="5">
    <source>
        <dbReference type="ARBA" id="ARBA00022741"/>
    </source>
</evidence>
<feature type="binding site" evidence="14">
    <location>
        <position position="35"/>
    </location>
    <ligand>
        <name>GTP</name>
        <dbReference type="ChEBI" id="CHEBI:37565"/>
    </ligand>
</feature>
<evidence type="ECO:0000256" key="11">
    <source>
        <dbReference type="ARBA" id="ARBA00037843"/>
    </source>
</evidence>
<keyword evidence="6 17" id="KW-0256">Endoplasmic reticulum</keyword>
<dbReference type="Gene3D" id="3.40.50.300">
    <property type="entry name" value="P-loop containing nucleotide triphosphate hydrolases"/>
    <property type="match status" value="1"/>
</dbReference>
<evidence type="ECO:0000256" key="10">
    <source>
        <dbReference type="ARBA" id="ARBA00023134"/>
    </source>
</evidence>
<reference evidence="18 19" key="1">
    <citation type="submission" date="2020-08" db="EMBL/GenBank/DDBJ databases">
        <authorList>
            <person name="Hejnol A."/>
        </authorList>
    </citation>
    <scope>NUCLEOTIDE SEQUENCE [LARGE SCALE GENOMIC DNA]</scope>
</reference>
<keyword evidence="13" id="KW-0479">Metal-binding</keyword>
<dbReference type="GO" id="GO:0005525">
    <property type="term" value="F:GTP binding"/>
    <property type="evidence" value="ECO:0007669"/>
    <property type="project" value="UniProtKB-KW"/>
</dbReference>
<dbReference type="GO" id="GO:0016192">
    <property type="term" value="P:vesicle-mediated transport"/>
    <property type="evidence" value="ECO:0007669"/>
    <property type="project" value="UniProtKB-KW"/>
</dbReference>
<evidence type="ECO:0000256" key="7">
    <source>
        <dbReference type="ARBA" id="ARBA00022892"/>
    </source>
</evidence>
<keyword evidence="13" id="KW-0460">Magnesium</keyword>
<dbReference type="InterPro" id="IPR006689">
    <property type="entry name" value="Small_GTPase_ARF/SAR"/>
</dbReference>
<keyword evidence="10 15" id="KW-0342">GTP-binding</keyword>
<evidence type="ECO:0000256" key="8">
    <source>
        <dbReference type="ARBA" id="ARBA00022927"/>
    </source>
</evidence>
<dbReference type="InterPro" id="IPR027417">
    <property type="entry name" value="P-loop_NTPase"/>
</dbReference>
<feature type="binding site" evidence="14">
    <location>
        <position position="131"/>
    </location>
    <ligand>
        <name>GTP</name>
        <dbReference type="ChEBI" id="CHEBI:37565"/>
    </ligand>
</feature>
<feature type="binding site" evidence="15">
    <location>
        <position position="74"/>
    </location>
    <ligand>
        <name>GTP</name>
        <dbReference type="ChEBI" id="CHEBI:37565"/>
    </ligand>
</feature>
<feature type="binding site" evidence="14">
    <location>
        <position position="133"/>
    </location>
    <ligand>
        <name>GTP</name>
        <dbReference type="ChEBI" id="CHEBI:37565"/>
    </ligand>
</feature>
<gene>
    <name evidence="18" type="ORF">DGYR_LOCUS4032</name>
</gene>
<feature type="binding site" evidence="14">
    <location>
        <position position="34"/>
    </location>
    <ligand>
        <name>GTP</name>
        <dbReference type="ChEBI" id="CHEBI:37565"/>
    </ligand>
</feature>
<feature type="binding site" evidence="16">
    <location>
        <position position="52"/>
    </location>
    <ligand>
        <name>Mg(2+)</name>
        <dbReference type="ChEBI" id="CHEBI:18420"/>
    </ligand>
</feature>
<keyword evidence="8 17" id="KW-0653">Protein transport</keyword>
<feature type="binding site" evidence="13">
    <location>
        <position position="30"/>
    </location>
    <ligand>
        <name>Mg(2+)</name>
        <dbReference type="ChEBI" id="CHEBI:18420"/>
    </ligand>
</feature>
<dbReference type="EMBL" id="CAJFCJ010000006">
    <property type="protein sequence ID" value="CAD5115279.1"/>
    <property type="molecule type" value="Genomic_DNA"/>
</dbReference>
<evidence type="ECO:0000256" key="14">
    <source>
        <dbReference type="PIRSR" id="PIRSR606687-2"/>
    </source>
</evidence>
<comment type="subcellular location">
    <subcellularLocation>
        <location evidence="1">Endoplasmic reticulum</location>
    </subcellularLocation>
    <subcellularLocation>
        <location evidence="11">Golgi apparatus</location>
        <location evidence="11">Golgi stack membrane</location>
        <topology evidence="11">Peripheral membrane protein</topology>
    </subcellularLocation>
</comment>
<evidence type="ECO:0000256" key="16">
    <source>
        <dbReference type="PIRSR" id="PIRSR606689-2"/>
    </source>
</evidence>
<dbReference type="Proteomes" id="UP000549394">
    <property type="component" value="Unassembled WGS sequence"/>
</dbReference>
<keyword evidence="9 17" id="KW-0333">Golgi apparatus</keyword>
<evidence type="ECO:0000256" key="12">
    <source>
        <dbReference type="ARBA" id="ARBA00047660"/>
    </source>
</evidence>
<dbReference type="OrthoDB" id="15478at2759"/>
<dbReference type="SMART" id="SM00177">
    <property type="entry name" value="ARF"/>
    <property type="match status" value="1"/>
</dbReference>
<evidence type="ECO:0000256" key="4">
    <source>
        <dbReference type="ARBA" id="ARBA00022448"/>
    </source>
</evidence>
<feature type="binding site" evidence="16">
    <location>
        <position position="35"/>
    </location>
    <ligand>
        <name>Mg(2+)</name>
        <dbReference type="ChEBI" id="CHEBI:18420"/>
    </ligand>
</feature>
<dbReference type="InterPro" id="IPR006687">
    <property type="entry name" value="Small_GTPase_SAR1"/>
</dbReference>
<name>A0A7I8VH16_9ANNE</name>
<evidence type="ECO:0000256" key="1">
    <source>
        <dbReference type="ARBA" id="ARBA00004240"/>
    </source>
</evidence>
<dbReference type="InterPro" id="IPR005225">
    <property type="entry name" value="Small_GTP-bd"/>
</dbReference>
<dbReference type="GO" id="GO:0046872">
    <property type="term" value="F:metal ion binding"/>
    <property type="evidence" value="ECO:0007669"/>
    <property type="project" value="UniProtKB-KW"/>
</dbReference>
<comment type="caution">
    <text evidence="18">The sequence shown here is derived from an EMBL/GenBank/DDBJ whole genome shotgun (WGS) entry which is preliminary data.</text>
</comment>
<feature type="binding site" evidence="14">
    <location>
        <position position="130"/>
    </location>
    <ligand>
        <name>GTP</name>
        <dbReference type="ChEBI" id="CHEBI:37565"/>
    </ligand>
</feature>
<accession>A0A7I8VH16</accession>
<evidence type="ECO:0000256" key="3">
    <source>
        <dbReference type="ARBA" id="ARBA00011984"/>
    </source>
</evidence>
<dbReference type="PROSITE" id="PS51417">
    <property type="entry name" value="ARF"/>
    <property type="match status" value="1"/>
</dbReference>
<comment type="catalytic activity">
    <reaction evidence="12">
        <text>GTP + H2O = GDP + phosphate + H(+)</text>
        <dbReference type="Rhea" id="RHEA:19669"/>
        <dbReference type="ChEBI" id="CHEBI:15377"/>
        <dbReference type="ChEBI" id="CHEBI:15378"/>
        <dbReference type="ChEBI" id="CHEBI:37565"/>
        <dbReference type="ChEBI" id="CHEBI:43474"/>
        <dbReference type="ChEBI" id="CHEBI:58189"/>
        <dbReference type="EC" id="3.6.5.2"/>
    </reaction>
    <physiologicalReaction direction="left-to-right" evidence="12">
        <dbReference type="Rhea" id="RHEA:19670"/>
    </physiologicalReaction>
</comment>
<dbReference type="AlphaFoldDB" id="A0A7I8VH16"/>
<feature type="binding site" evidence="14">
    <location>
        <position position="33"/>
    </location>
    <ligand>
        <name>GTP</name>
        <dbReference type="ChEBI" id="CHEBI:37565"/>
    </ligand>
</feature>
<dbReference type="PROSITE" id="PS51422">
    <property type="entry name" value="SAR1"/>
    <property type="match status" value="1"/>
</dbReference>
<dbReference type="GO" id="GO:0005783">
    <property type="term" value="C:endoplasmic reticulum"/>
    <property type="evidence" value="ECO:0007669"/>
    <property type="project" value="UniProtKB-SubCell"/>
</dbReference>
<keyword evidence="4 17" id="KW-0813">Transport</keyword>
<keyword evidence="7 17" id="KW-0931">ER-Golgi transport</keyword>
<dbReference type="PANTHER" id="PTHR45684">
    <property type="entry name" value="RE74312P"/>
    <property type="match status" value="1"/>
</dbReference>
<sequence>MLSWFREFLSKWLTNYFRDQKKTFVIIGLDYAGKTTLTGKIKTGRMIAANPSLRPNLEELRLGQLTFTVYDLGGHKLVRRVWREYCYAADGIIFVLDAADKERMNEAKSELHNILNDEEFSTIPILILGNKIDIVDAMGREELIGCLNIYKNIFQEGEKGVSRPIEIFSCSTKLDQGYGAGIRWLAKQVT</sequence>
<feature type="binding site" evidence="15">
    <location>
        <begin position="28"/>
        <end position="35"/>
    </location>
    <ligand>
        <name>GTP</name>
        <dbReference type="ChEBI" id="CHEBI:37565"/>
    </ligand>
</feature>
<dbReference type="PRINTS" id="PR00328">
    <property type="entry name" value="SAR1GTPBP"/>
</dbReference>
<comment type="similarity">
    <text evidence="2 17">Belongs to the small GTPase superfamily. SAR1 family.</text>
</comment>
<keyword evidence="5 14" id="KW-0547">Nucleotide-binding</keyword>
<evidence type="ECO:0000256" key="17">
    <source>
        <dbReference type="RuleBase" id="RU003926"/>
    </source>
</evidence>
<evidence type="ECO:0000256" key="6">
    <source>
        <dbReference type="ARBA" id="ARBA00022824"/>
    </source>
</evidence>
<protein>
    <recommendedName>
        <fullName evidence="3">small monomeric GTPase</fullName>
        <ecNumber evidence="3">3.6.5.2</ecNumber>
    </recommendedName>
</protein>
<dbReference type="SMART" id="SM00178">
    <property type="entry name" value="SAR"/>
    <property type="match status" value="1"/>
</dbReference>
<evidence type="ECO:0000256" key="13">
    <source>
        <dbReference type="PIRSR" id="PIRSR606687-1"/>
    </source>
</evidence>
<feature type="binding site" evidence="14">
    <location>
        <position position="36"/>
    </location>
    <ligand>
        <name>GTP</name>
        <dbReference type="ChEBI" id="CHEBI:37565"/>
    </ligand>
</feature>
<dbReference type="GO" id="GO:0006886">
    <property type="term" value="P:intracellular protein transport"/>
    <property type="evidence" value="ECO:0007669"/>
    <property type="project" value="InterPro"/>
</dbReference>
<dbReference type="SUPFAM" id="SSF52540">
    <property type="entry name" value="P-loop containing nucleoside triphosphate hydrolases"/>
    <property type="match status" value="1"/>
</dbReference>
<evidence type="ECO:0000256" key="9">
    <source>
        <dbReference type="ARBA" id="ARBA00023034"/>
    </source>
</evidence>
<evidence type="ECO:0000256" key="15">
    <source>
        <dbReference type="PIRSR" id="PIRSR606689-1"/>
    </source>
</evidence>
<keyword evidence="19" id="KW-1185">Reference proteome</keyword>
<dbReference type="Pfam" id="PF00025">
    <property type="entry name" value="Arf"/>
    <property type="match status" value="1"/>
</dbReference>
<dbReference type="NCBIfam" id="TIGR00231">
    <property type="entry name" value="small_GTP"/>
    <property type="match status" value="1"/>
</dbReference>
<evidence type="ECO:0000313" key="19">
    <source>
        <dbReference type="Proteomes" id="UP000549394"/>
    </source>
</evidence>
<proteinExistence type="inferred from homology"/>
<dbReference type="EC" id="3.6.5.2" evidence="3"/>
<dbReference type="GO" id="GO:0032580">
    <property type="term" value="C:Golgi cisterna membrane"/>
    <property type="evidence" value="ECO:0007669"/>
    <property type="project" value="UniProtKB-SubCell"/>
</dbReference>
<organism evidence="18 19">
    <name type="scientific">Dimorphilus gyrociliatus</name>
    <dbReference type="NCBI Taxonomy" id="2664684"/>
    <lineage>
        <taxon>Eukaryota</taxon>
        <taxon>Metazoa</taxon>
        <taxon>Spiralia</taxon>
        <taxon>Lophotrochozoa</taxon>
        <taxon>Annelida</taxon>
        <taxon>Polychaeta</taxon>
        <taxon>Polychaeta incertae sedis</taxon>
        <taxon>Dinophilidae</taxon>
        <taxon>Dimorphilus</taxon>
    </lineage>
</organism>
<evidence type="ECO:0000256" key="2">
    <source>
        <dbReference type="ARBA" id="ARBA00007507"/>
    </source>
</evidence>
<evidence type="ECO:0000313" key="18">
    <source>
        <dbReference type="EMBL" id="CAD5115279.1"/>
    </source>
</evidence>
<dbReference type="GO" id="GO:0003925">
    <property type="term" value="F:G protein activity"/>
    <property type="evidence" value="ECO:0007669"/>
    <property type="project" value="UniProtKB-EC"/>
</dbReference>
<feature type="binding site" evidence="15">
    <location>
        <begin position="130"/>
        <end position="133"/>
    </location>
    <ligand>
        <name>GTP</name>
        <dbReference type="ChEBI" id="CHEBI:37565"/>
    </ligand>
</feature>